<dbReference type="GeneID" id="5027090"/>
<evidence type="ECO:0000313" key="2">
    <source>
        <dbReference type="Proteomes" id="UP000000600"/>
    </source>
</evidence>
<dbReference type="SUPFAM" id="SSF50447">
    <property type="entry name" value="Translation proteins"/>
    <property type="match status" value="1"/>
</dbReference>
<keyword evidence="2" id="KW-1185">Reference proteome</keyword>
<dbReference type="eggNOG" id="KOG1144">
    <property type="taxonomic scope" value="Eukaryota"/>
</dbReference>
<dbReference type="InParanoid" id="A0CSZ1"/>
<dbReference type="InterPro" id="IPR009000">
    <property type="entry name" value="Transl_B-barrel_sf"/>
</dbReference>
<dbReference type="HOGENOM" id="CLU_1931619_0_0_1"/>
<sequence>MCFRGDCKACNFLLSIDFGNLLQSALQVVDERYMQRALLTPHPMRERRVKGQYILHDFIYASMSLKISAGGLEESMAGSQMYLANIQEDIDKVTEIINNEMEEVKIHKTIKFKEWELQRLLQVHQKLFYNI</sequence>
<evidence type="ECO:0000313" key="1">
    <source>
        <dbReference type="EMBL" id="CAK73908.1"/>
    </source>
</evidence>
<dbReference type="EMBL" id="CT868163">
    <property type="protein sequence ID" value="CAK73908.1"/>
    <property type="molecule type" value="Genomic_DNA"/>
</dbReference>
<dbReference type="KEGG" id="ptm:GSPATT00010181001"/>
<proteinExistence type="predicted"/>
<dbReference type="Proteomes" id="UP000000600">
    <property type="component" value="Unassembled WGS sequence"/>
</dbReference>
<dbReference type="AlphaFoldDB" id="A0CSZ1"/>
<accession>A0CSZ1</accession>
<organism evidence="1 2">
    <name type="scientific">Paramecium tetraurelia</name>
    <dbReference type="NCBI Taxonomy" id="5888"/>
    <lineage>
        <taxon>Eukaryota</taxon>
        <taxon>Sar</taxon>
        <taxon>Alveolata</taxon>
        <taxon>Ciliophora</taxon>
        <taxon>Intramacronucleata</taxon>
        <taxon>Oligohymenophorea</taxon>
        <taxon>Peniculida</taxon>
        <taxon>Parameciidae</taxon>
        <taxon>Paramecium</taxon>
    </lineage>
</organism>
<dbReference type="OrthoDB" id="4928at2759"/>
<name>A0CSZ1_PARTE</name>
<protein>
    <submittedName>
        <fullName evidence="1">Uncharacterized protein</fullName>
    </submittedName>
</protein>
<dbReference type="RefSeq" id="XP_001441305.1">
    <property type="nucleotide sequence ID" value="XM_001441268.2"/>
</dbReference>
<reference evidence="1 2" key="1">
    <citation type="journal article" date="2006" name="Nature">
        <title>Global trends of whole-genome duplications revealed by the ciliate Paramecium tetraurelia.</title>
        <authorList>
            <consortium name="Genoscope"/>
            <person name="Aury J.-M."/>
            <person name="Jaillon O."/>
            <person name="Duret L."/>
            <person name="Noel B."/>
            <person name="Jubin C."/>
            <person name="Porcel B.M."/>
            <person name="Segurens B."/>
            <person name="Daubin V."/>
            <person name="Anthouard V."/>
            <person name="Aiach N."/>
            <person name="Arnaiz O."/>
            <person name="Billaut A."/>
            <person name="Beisson J."/>
            <person name="Blanc I."/>
            <person name="Bouhouche K."/>
            <person name="Camara F."/>
            <person name="Duharcourt S."/>
            <person name="Guigo R."/>
            <person name="Gogendeau D."/>
            <person name="Katinka M."/>
            <person name="Keller A.-M."/>
            <person name="Kissmehl R."/>
            <person name="Klotz C."/>
            <person name="Koll F."/>
            <person name="Le Moue A."/>
            <person name="Lepere C."/>
            <person name="Malinsky S."/>
            <person name="Nowacki M."/>
            <person name="Nowak J.K."/>
            <person name="Plattner H."/>
            <person name="Poulain J."/>
            <person name="Ruiz F."/>
            <person name="Serrano V."/>
            <person name="Zagulski M."/>
            <person name="Dessen P."/>
            <person name="Betermier M."/>
            <person name="Weissenbach J."/>
            <person name="Scarpelli C."/>
            <person name="Schachter V."/>
            <person name="Sperling L."/>
            <person name="Meyer E."/>
            <person name="Cohen J."/>
            <person name="Wincker P."/>
        </authorList>
    </citation>
    <scope>NUCLEOTIDE SEQUENCE [LARGE SCALE GENOMIC DNA]</scope>
    <source>
        <strain evidence="1 2">Stock d4-2</strain>
    </source>
</reference>
<gene>
    <name evidence="1" type="ORF">GSPATT00010181001</name>
</gene>
<dbReference type="Gene3D" id="2.40.30.10">
    <property type="entry name" value="Translation factors"/>
    <property type="match status" value="1"/>
</dbReference>
<dbReference type="STRING" id="5888.A0CSZ1"/>